<dbReference type="SUPFAM" id="SSF53244">
    <property type="entry name" value="MurD-like peptide ligases, peptide-binding domain"/>
    <property type="match status" value="1"/>
</dbReference>
<evidence type="ECO:0000313" key="21">
    <source>
        <dbReference type="Proteomes" id="UP000809789"/>
    </source>
</evidence>
<dbReference type="InterPro" id="IPR018109">
    <property type="entry name" value="Folylpolyglutamate_synth_CS"/>
</dbReference>
<comment type="cofactor">
    <cofactor evidence="17">
        <name>a monovalent cation</name>
        <dbReference type="ChEBI" id="CHEBI:60242"/>
    </cofactor>
    <text evidence="17">A monovalent cation.</text>
</comment>
<dbReference type="EC" id="6.3.2.17" evidence="17"/>
<evidence type="ECO:0000256" key="4">
    <source>
        <dbReference type="ARBA" id="ARBA00005150"/>
    </source>
</evidence>
<comment type="similarity">
    <text evidence="5 17">Belongs to the folylpolyglutamate synthase family.</text>
</comment>
<dbReference type="UniPathway" id="UPA00850"/>
<dbReference type="FunFam" id="3.40.1190.10:FF:000009">
    <property type="entry name" value="Folylpolyglutamate synthase"/>
    <property type="match status" value="1"/>
</dbReference>
<dbReference type="GO" id="GO:0005759">
    <property type="term" value="C:mitochondrial matrix"/>
    <property type="evidence" value="ECO:0007669"/>
    <property type="project" value="UniProtKB-SubCell"/>
</dbReference>
<evidence type="ECO:0000256" key="13">
    <source>
        <dbReference type="ARBA" id="ARBA00022842"/>
    </source>
</evidence>
<dbReference type="GO" id="GO:0004326">
    <property type="term" value="F:tetrahydrofolylpolyglutamate synthase activity"/>
    <property type="evidence" value="ECO:0007669"/>
    <property type="project" value="UniProtKB-EC"/>
</dbReference>
<keyword evidence="9 19" id="KW-0479">Metal-binding</keyword>
<evidence type="ECO:0000256" key="18">
    <source>
        <dbReference type="PIRSR" id="PIRSR038895-1"/>
    </source>
</evidence>
<organism evidence="20 21">
    <name type="scientific">Elsinoe batatas</name>
    <dbReference type="NCBI Taxonomy" id="2601811"/>
    <lineage>
        <taxon>Eukaryota</taxon>
        <taxon>Fungi</taxon>
        <taxon>Dikarya</taxon>
        <taxon>Ascomycota</taxon>
        <taxon>Pezizomycotina</taxon>
        <taxon>Dothideomycetes</taxon>
        <taxon>Dothideomycetidae</taxon>
        <taxon>Myriangiales</taxon>
        <taxon>Elsinoaceae</taxon>
        <taxon>Elsinoe</taxon>
    </lineage>
</organism>
<feature type="binding site" evidence="19">
    <location>
        <position position="231"/>
    </location>
    <ligand>
        <name>Mg(2+)</name>
        <dbReference type="ChEBI" id="CHEBI:18420"/>
        <label>1</label>
    </ligand>
</feature>
<proteinExistence type="inferred from homology"/>
<dbReference type="SUPFAM" id="SSF53623">
    <property type="entry name" value="MurD-like peptide ligases, catalytic domain"/>
    <property type="match status" value="1"/>
</dbReference>
<comment type="pathway">
    <text evidence="4 17">Cofactor biosynthesis; tetrahydrofolylpolyglutamate biosynthesis.</text>
</comment>
<dbReference type="NCBIfam" id="TIGR01499">
    <property type="entry name" value="folC"/>
    <property type="match status" value="1"/>
</dbReference>
<keyword evidence="6" id="KW-0963">Cytoplasm</keyword>
<dbReference type="GO" id="GO:0005829">
    <property type="term" value="C:cytosol"/>
    <property type="evidence" value="ECO:0007669"/>
    <property type="project" value="TreeGrafter"/>
</dbReference>
<dbReference type="OrthoDB" id="5212574at2759"/>
<dbReference type="GO" id="GO:0005524">
    <property type="term" value="F:ATP binding"/>
    <property type="evidence" value="ECO:0007669"/>
    <property type="project" value="UniProtKB-KW"/>
</dbReference>
<gene>
    <name evidence="20" type="ORF">KVT40_006683</name>
</gene>
<dbReference type="InterPro" id="IPR001645">
    <property type="entry name" value="Folylpolyglutamate_synth"/>
</dbReference>
<dbReference type="InterPro" id="IPR023600">
    <property type="entry name" value="Folylpolyglutamate_synth_euk"/>
</dbReference>
<keyword evidence="15" id="KW-0472">Membrane</keyword>
<feature type="binding site" evidence="18">
    <location>
        <position position="350"/>
    </location>
    <ligand>
        <name>ATP</name>
        <dbReference type="ChEBI" id="CHEBI:30616"/>
    </ligand>
</feature>
<accession>A0A8K0PDU4</accession>
<evidence type="ECO:0000256" key="11">
    <source>
        <dbReference type="ARBA" id="ARBA00022792"/>
    </source>
</evidence>
<dbReference type="PANTHER" id="PTHR11136">
    <property type="entry name" value="FOLYLPOLYGLUTAMATE SYNTHASE-RELATED"/>
    <property type="match status" value="1"/>
</dbReference>
<dbReference type="Gene3D" id="3.90.190.20">
    <property type="entry name" value="Mur ligase, C-terminal domain"/>
    <property type="match status" value="1"/>
</dbReference>
<evidence type="ECO:0000256" key="12">
    <source>
        <dbReference type="ARBA" id="ARBA00022840"/>
    </source>
</evidence>
<evidence type="ECO:0000256" key="14">
    <source>
        <dbReference type="ARBA" id="ARBA00023128"/>
    </source>
</evidence>
<dbReference type="EMBL" id="JAESVG020000008">
    <property type="protein sequence ID" value="KAG8624932.1"/>
    <property type="molecule type" value="Genomic_DNA"/>
</dbReference>
<evidence type="ECO:0000256" key="10">
    <source>
        <dbReference type="ARBA" id="ARBA00022741"/>
    </source>
</evidence>
<evidence type="ECO:0000256" key="5">
    <source>
        <dbReference type="ARBA" id="ARBA00008276"/>
    </source>
</evidence>
<keyword evidence="14" id="KW-0496">Mitochondrion</keyword>
<keyword evidence="8 17" id="KW-0436">Ligase</keyword>
<dbReference type="AlphaFoldDB" id="A0A8K0PDU4"/>
<evidence type="ECO:0000256" key="16">
    <source>
        <dbReference type="ARBA" id="ARBA00047493"/>
    </source>
</evidence>
<dbReference type="GO" id="GO:0005743">
    <property type="term" value="C:mitochondrial inner membrane"/>
    <property type="evidence" value="ECO:0007669"/>
    <property type="project" value="UniProtKB-SubCell"/>
</dbReference>
<keyword evidence="12 18" id="KW-0067">ATP-binding</keyword>
<feature type="binding site" evidence="19">
    <location>
        <position position="203"/>
    </location>
    <ligand>
        <name>Mg(2+)</name>
        <dbReference type="ChEBI" id="CHEBI:18420"/>
        <label>1</label>
    </ligand>
</feature>
<dbReference type="Gene3D" id="3.40.1190.10">
    <property type="entry name" value="Mur-like, catalytic domain"/>
    <property type="match status" value="1"/>
</dbReference>
<dbReference type="PIRSF" id="PIRSF038895">
    <property type="entry name" value="FPGS"/>
    <property type="match status" value="1"/>
</dbReference>
<dbReference type="InterPro" id="IPR036565">
    <property type="entry name" value="Mur-like_cat_sf"/>
</dbReference>
<keyword evidence="7 17" id="KW-0554">One-carbon metabolism</keyword>
<evidence type="ECO:0000256" key="3">
    <source>
        <dbReference type="ARBA" id="ARBA00004496"/>
    </source>
</evidence>
<dbReference type="PROSITE" id="PS01012">
    <property type="entry name" value="FOLYLPOLYGLU_SYNT_2"/>
    <property type="match status" value="1"/>
</dbReference>
<dbReference type="PANTHER" id="PTHR11136:SF5">
    <property type="entry name" value="FOLYLPOLYGLUTAMATE SYNTHASE, MITOCHONDRIAL"/>
    <property type="match status" value="1"/>
</dbReference>
<evidence type="ECO:0000256" key="6">
    <source>
        <dbReference type="ARBA" id="ARBA00022490"/>
    </source>
</evidence>
<protein>
    <recommendedName>
        <fullName evidence="17">Folylpolyglutamate synthase</fullName>
        <ecNumber evidence="17">6.3.2.17</ecNumber>
    </recommendedName>
    <alternativeName>
        <fullName evidence="17">Folylpoly-gamma-glutamate synthetase</fullName>
    </alternativeName>
    <alternativeName>
        <fullName evidence="17">Tetrahydrofolylpolyglutamate synthase</fullName>
    </alternativeName>
</protein>
<comment type="catalytic activity">
    <reaction evidence="16 17">
        <text>(6S)-5,6,7,8-tetrahydrofolyl-(gamma-L-Glu)(n) + L-glutamate + ATP = (6S)-5,6,7,8-tetrahydrofolyl-(gamma-L-Glu)(n+1) + ADP + phosphate + H(+)</text>
        <dbReference type="Rhea" id="RHEA:10580"/>
        <dbReference type="Rhea" id="RHEA-COMP:14738"/>
        <dbReference type="Rhea" id="RHEA-COMP:14740"/>
        <dbReference type="ChEBI" id="CHEBI:15378"/>
        <dbReference type="ChEBI" id="CHEBI:29985"/>
        <dbReference type="ChEBI" id="CHEBI:30616"/>
        <dbReference type="ChEBI" id="CHEBI:43474"/>
        <dbReference type="ChEBI" id="CHEBI:141005"/>
        <dbReference type="ChEBI" id="CHEBI:456216"/>
        <dbReference type="EC" id="6.3.2.17"/>
    </reaction>
</comment>
<dbReference type="InterPro" id="IPR036615">
    <property type="entry name" value="Mur_ligase_C_dom_sf"/>
</dbReference>
<evidence type="ECO:0000256" key="2">
    <source>
        <dbReference type="ARBA" id="ARBA00004305"/>
    </source>
</evidence>
<comment type="function">
    <text evidence="17">Catalyzes conversion of folates to polyglutamate derivatives allowing concentration of folate compounds in the cell and the intracellular retention of these cofactors, which are important substrates for most of the folate-dependent enzymes that are involved in one-carbon transfer reactions involved in purine, pyrimidine and amino acid synthesis.</text>
</comment>
<dbReference type="GO" id="GO:0046872">
    <property type="term" value="F:metal ion binding"/>
    <property type="evidence" value="ECO:0007669"/>
    <property type="project" value="UniProtKB-KW"/>
</dbReference>
<keyword evidence="21" id="KW-1185">Reference proteome</keyword>
<sequence>MYRAWARLTLSRQSVLYSPLIRQRHYSAMARDYAAAVQALNTLQSNFQIVDAIRKSGRGMNQNAIPEMIEWTKRIGYEPKDLDKLNAVHVAGTKGKGSTSAFVSSILYQYRNSGPKSPSKIGLYTSPHLRFVRERIQIDSQPLSEDMFAKYFFETWDRLEASAKAAGHQDPTSPETKPVYFRFLTLMAFHCYISEGVDAAVIECGIGGEYDSTNILVKPAVTAVTSLGIDHTAMLGETIDSIAWHKAGIFKPSVPAFSAPQPDTAVEVLQKRAVERNTSLNVINRHPGLDNLTLGLAADFQYTNASVAIAAASAYLHSQSHTDIPSPTDQSSPLPPKFITGLEQVHFGGRCETRKDTRSNLTWHMDGGHTLESIEMAGRWFSSQTTSTSAPRILIFNQQSRDARSLALKLHSTLTSAISSSPTSIQKGSKGPFSHAIFCTNTTYKQGGFKPDLTSINTNAKDVELLSVQNKLAETWREVDPTCQVEVLKTVEEAVERAREVARAANEGDGETKVLVTGSLHLVGGVIEVLESEKENEAKY</sequence>
<dbReference type="GO" id="GO:0006730">
    <property type="term" value="P:one-carbon metabolic process"/>
    <property type="evidence" value="ECO:0007669"/>
    <property type="project" value="UniProtKB-KW"/>
</dbReference>
<evidence type="ECO:0000256" key="1">
    <source>
        <dbReference type="ARBA" id="ARBA00004273"/>
    </source>
</evidence>
<keyword evidence="10 18" id="KW-0547">Nucleotide-binding</keyword>
<evidence type="ECO:0000313" key="20">
    <source>
        <dbReference type="EMBL" id="KAG8624932.1"/>
    </source>
</evidence>
<evidence type="ECO:0000256" key="17">
    <source>
        <dbReference type="PIRNR" id="PIRNR038895"/>
    </source>
</evidence>
<evidence type="ECO:0000256" key="19">
    <source>
        <dbReference type="PIRSR" id="PIRSR038895-2"/>
    </source>
</evidence>
<feature type="binding site" evidence="18">
    <location>
        <position position="366"/>
    </location>
    <ligand>
        <name>ATP</name>
        <dbReference type="ChEBI" id="CHEBI:30616"/>
    </ligand>
</feature>
<comment type="caution">
    <text evidence="20">The sequence shown here is derived from an EMBL/GenBank/DDBJ whole genome shotgun (WGS) entry which is preliminary data.</text>
</comment>
<evidence type="ECO:0000256" key="9">
    <source>
        <dbReference type="ARBA" id="ARBA00022723"/>
    </source>
</evidence>
<dbReference type="Proteomes" id="UP000809789">
    <property type="component" value="Unassembled WGS sequence"/>
</dbReference>
<comment type="subcellular location">
    <subcellularLocation>
        <location evidence="3">Cytoplasm</location>
    </subcellularLocation>
    <subcellularLocation>
        <location evidence="1">Mitochondrion inner membrane</location>
    </subcellularLocation>
    <subcellularLocation>
        <location evidence="2">Mitochondrion matrix</location>
    </subcellularLocation>
</comment>
<evidence type="ECO:0000256" key="15">
    <source>
        <dbReference type="ARBA" id="ARBA00023136"/>
    </source>
</evidence>
<feature type="binding site" evidence="19">
    <location>
        <position position="126"/>
    </location>
    <ligand>
        <name>Mg(2+)</name>
        <dbReference type="ChEBI" id="CHEBI:18420"/>
        <label>1</label>
    </ligand>
</feature>
<evidence type="ECO:0000256" key="7">
    <source>
        <dbReference type="ARBA" id="ARBA00022563"/>
    </source>
</evidence>
<keyword evidence="11" id="KW-0999">Mitochondrion inner membrane</keyword>
<evidence type="ECO:0000256" key="8">
    <source>
        <dbReference type="ARBA" id="ARBA00022598"/>
    </source>
</evidence>
<keyword evidence="13 19" id="KW-0460">Magnesium</keyword>
<name>A0A8K0PDU4_9PEZI</name>
<reference evidence="20" key="1">
    <citation type="submission" date="2021-07" db="EMBL/GenBank/DDBJ databases">
        <title>Elsinoe batatas strain:CRI-CJ2 Genome sequencing and assembly.</title>
        <authorList>
            <person name="Huang L."/>
        </authorList>
    </citation>
    <scope>NUCLEOTIDE SEQUENCE</scope>
    <source>
        <strain evidence="20">CRI-CJ2</strain>
    </source>
</reference>